<name>I3T2D0_LOTJA</name>
<sequence length="48" mass="5255">MCQQHVHQASRQVVGTSKVHQSCSLCREASDDKSLGVQKQPSLPVHKA</sequence>
<feature type="region of interest" description="Disordered" evidence="1">
    <location>
        <begin position="29"/>
        <end position="48"/>
    </location>
</feature>
<evidence type="ECO:0000256" key="1">
    <source>
        <dbReference type="SAM" id="MobiDB-lite"/>
    </source>
</evidence>
<organism evidence="2">
    <name type="scientific">Lotus japonicus</name>
    <name type="common">Lotus corniculatus var. japonicus</name>
    <dbReference type="NCBI Taxonomy" id="34305"/>
    <lineage>
        <taxon>Eukaryota</taxon>
        <taxon>Viridiplantae</taxon>
        <taxon>Streptophyta</taxon>
        <taxon>Embryophyta</taxon>
        <taxon>Tracheophyta</taxon>
        <taxon>Spermatophyta</taxon>
        <taxon>Magnoliopsida</taxon>
        <taxon>eudicotyledons</taxon>
        <taxon>Gunneridae</taxon>
        <taxon>Pentapetalae</taxon>
        <taxon>rosids</taxon>
        <taxon>fabids</taxon>
        <taxon>Fabales</taxon>
        <taxon>Fabaceae</taxon>
        <taxon>Papilionoideae</taxon>
        <taxon>50 kb inversion clade</taxon>
        <taxon>NPAAA clade</taxon>
        <taxon>Hologalegina</taxon>
        <taxon>robinioid clade</taxon>
        <taxon>Loteae</taxon>
        <taxon>Lotus</taxon>
    </lineage>
</organism>
<accession>I3T2D0</accession>
<proteinExistence type="evidence at transcript level"/>
<dbReference type="EMBL" id="BT146878">
    <property type="protein sequence ID" value="AFK46672.1"/>
    <property type="molecule type" value="mRNA"/>
</dbReference>
<protein>
    <submittedName>
        <fullName evidence="2">Uncharacterized protein</fullName>
    </submittedName>
</protein>
<evidence type="ECO:0000313" key="2">
    <source>
        <dbReference type="EMBL" id="AFK46672.1"/>
    </source>
</evidence>
<dbReference type="AlphaFoldDB" id="I3T2D0"/>
<reference evidence="2" key="1">
    <citation type="submission" date="2012-05" db="EMBL/GenBank/DDBJ databases">
        <authorList>
            <person name="Krishnakumar V."/>
            <person name="Cheung F."/>
            <person name="Xiao Y."/>
            <person name="Chan A."/>
            <person name="Moskal W.A."/>
            <person name="Town C.D."/>
        </authorList>
    </citation>
    <scope>NUCLEOTIDE SEQUENCE</scope>
</reference>